<dbReference type="Proteomes" id="UP000299102">
    <property type="component" value="Unassembled WGS sequence"/>
</dbReference>
<protein>
    <submittedName>
        <fullName evidence="1">Uncharacterized protein</fullName>
    </submittedName>
</protein>
<name>A0A4C1VD18_EUMVA</name>
<reference evidence="1 2" key="1">
    <citation type="journal article" date="2019" name="Commun. Biol.">
        <title>The bagworm genome reveals a unique fibroin gene that provides high tensile strength.</title>
        <authorList>
            <person name="Kono N."/>
            <person name="Nakamura H."/>
            <person name="Ohtoshi R."/>
            <person name="Tomita M."/>
            <person name="Numata K."/>
            <person name="Arakawa K."/>
        </authorList>
    </citation>
    <scope>NUCLEOTIDE SEQUENCE [LARGE SCALE GENOMIC DNA]</scope>
</reference>
<dbReference type="EMBL" id="BGZK01000322">
    <property type="protein sequence ID" value="GBP36741.1"/>
    <property type="molecule type" value="Genomic_DNA"/>
</dbReference>
<comment type="caution">
    <text evidence="1">The sequence shown here is derived from an EMBL/GenBank/DDBJ whole genome shotgun (WGS) entry which is preliminary data.</text>
</comment>
<accession>A0A4C1VD18</accession>
<evidence type="ECO:0000313" key="2">
    <source>
        <dbReference type="Proteomes" id="UP000299102"/>
    </source>
</evidence>
<dbReference type="AlphaFoldDB" id="A0A4C1VD18"/>
<gene>
    <name evidence="1" type="ORF">EVAR_24744_1</name>
</gene>
<evidence type="ECO:0000313" key="1">
    <source>
        <dbReference type="EMBL" id="GBP36741.1"/>
    </source>
</evidence>
<proteinExistence type="predicted"/>
<keyword evidence="2" id="KW-1185">Reference proteome</keyword>
<organism evidence="1 2">
    <name type="scientific">Eumeta variegata</name>
    <name type="common">Bagworm moth</name>
    <name type="synonym">Eumeta japonica</name>
    <dbReference type="NCBI Taxonomy" id="151549"/>
    <lineage>
        <taxon>Eukaryota</taxon>
        <taxon>Metazoa</taxon>
        <taxon>Ecdysozoa</taxon>
        <taxon>Arthropoda</taxon>
        <taxon>Hexapoda</taxon>
        <taxon>Insecta</taxon>
        <taxon>Pterygota</taxon>
        <taxon>Neoptera</taxon>
        <taxon>Endopterygota</taxon>
        <taxon>Lepidoptera</taxon>
        <taxon>Glossata</taxon>
        <taxon>Ditrysia</taxon>
        <taxon>Tineoidea</taxon>
        <taxon>Psychidae</taxon>
        <taxon>Oiketicinae</taxon>
        <taxon>Eumeta</taxon>
    </lineage>
</organism>
<sequence>MRRVSADRADASYVFVHQRLLFDSFCSCSYKITSLKGIYTVLRVQTGGTVRASALGLSDLRRDNRVDTHSAHNRIVNYAIPPFVHNRDEAFDVTRRFLEATLLENPLSREWLGPCSLTAFSQAGHAPELITPVISTRLILDKPILELLAGVRNVSLLIIVMELFVHYGNEEG</sequence>